<dbReference type="InterPro" id="IPR001680">
    <property type="entry name" value="WD40_rpt"/>
</dbReference>
<dbReference type="Proteomes" id="UP000270094">
    <property type="component" value="Unassembled WGS sequence"/>
</dbReference>
<protein>
    <recommendedName>
        <fullName evidence="3">Anaphase-promoting complex subunit 4 WD40 domain-containing protein</fullName>
    </recommendedName>
</protein>
<evidence type="ECO:0000313" key="1">
    <source>
        <dbReference type="EMBL" id="VDM71150.1"/>
    </source>
</evidence>
<dbReference type="GO" id="GO:0003682">
    <property type="term" value="F:chromatin binding"/>
    <property type="evidence" value="ECO:0007669"/>
    <property type="project" value="TreeGrafter"/>
</dbReference>
<dbReference type="EMBL" id="UYYB01019021">
    <property type="protein sequence ID" value="VDM71150.1"/>
    <property type="molecule type" value="Genomic_DNA"/>
</dbReference>
<dbReference type="SMART" id="SM00320">
    <property type="entry name" value="WD40"/>
    <property type="match status" value="2"/>
</dbReference>
<evidence type="ECO:0000313" key="2">
    <source>
        <dbReference type="Proteomes" id="UP000270094"/>
    </source>
</evidence>
<dbReference type="GO" id="GO:0000278">
    <property type="term" value="P:mitotic cell cycle"/>
    <property type="evidence" value="ECO:0007669"/>
    <property type="project" value="TreeGrafter"/>
</dbReference>
<gene>
    <name evidence="1" type="ORF">SVUK_LOCUS6148</name>
</gene>
<dbReference type="SUPFAM" id="SSF50978">
    <property type="entry name" value="WD40 repeat-like"/>
    <property type="match status" value="1"/>
</dbReference>
<sequence>MGSPRDDETNLVLVHIGAVYVWDEKTVNERESIDIKSVADSTHSACAWHGQNVFVGMTTTDLLTGVDKKIVGQCSLSDLESSRQLFTFSLEVTAVDASENYVVAGGSDFTVKKINLKTHEKYDRIDTNGEVLCVAIDPNEEAYAVACCDGSVSIYSLENNEKLSSHEHMFSAFGDL</sequence>
<evidence type="ECO:0008006" key="3">
    <source>
        <dbReference type="Google" id="ProtNLM"/>
    </source>
</evidence>
<keyword evidence="2" id="KW-1185">Reference proteome</keyword>
<dbReference type="GO" id="GO:0006261">
    <property type="term" value="P:DNA-templated DNA replication"/>
    <property type="evidence" value="ECO:0007669"/>
    <property type="project" value="TreeGrafter"/>
</dbReference>
<reference evidence="1 2" key="1">
    <citation type="submission" date="2018-11" db="EMBL/GenBank/DDBJ databases">
        <authorList>
            <consortium name="Pathogen Informatics"/>
        </authorList>
    </citation>
    <scope>NUCLEOTIDE SEQUENCE [LARGE SCALE GENOMIC DNA]</scope>
</reference>
<dbReference type="PANTHER" id="PTHR19932">
    <property type="entry name" value="WD REPEAT AND HMG-BOX DNA BINDING PROTEIN"/>
    <property type="match status" value="1"/>
</dbReference>
<dbReference type="GO" id="GO:0006281">
    <property type="term" value="P:DNA repair"/>
    <property type="evidence" value="ECO:0007669"/>
    <property type="project" value="TreeGrafter"/>
</dbReference>
<proteinExistence type="predicted"/>
<organism evidence="1 2">
    <name type="scientific">Strongylus vulgaris</name>
    <name type="common">Blood worm</name>
    <dbReference type="NCBI Taxonomy" id="40348"/>
    <lineage>
        <taxon>Eukaryota</taxon>
        <taxon>Metazoa</taxon>
        <taxon>Ecdysozoa</taxon>
        <taxon>Nematoda</taxon>
        <taxon>Chromadorea</taxon>
        <taxon>Rhabditida</taxon>
        <taxon>Rhabditina</taxon>
        <taxon>Rhabditomorpha</taxon>
        <taxon>Strongyloidea</taxon>
        <taxon>Strongylidae</taxon>
        <taxon>Strongylus</taxon>
    </lineage>
</organism>
<dbReference type="AlphaFoldDB" id="A0A3P7IDZ2"/>
<dbReference type="InterPro" id="IPR036322">
    <property type="entry name" value="WD40_repeat_dom_sf"/>
</dbReference>
<dbReference type="InterPro" id="IPR015943">
    <property type="entry name" value="WD40/YVTN_repeat-like_dom_sf"/>
</dbReference>
<dbReference type="Gene3D" id="2.130.10.10">
    <property type="entry name" value="YVTN repeat-like/Quinoprotein amine dehydrogenase"/>
    <property type="match status" value="1"/>
</dbReference>
<name>A0A3P7IDZ2_STRVU</name>
<dbReference type="PANTHER" id="PTHR19932:SF10">
    <property type="entry name" value="WD REPEAT AND HMG-BOX DNA-BINDING PROTEIN 1"/>
    <property type="match status" value="1"/>
</dbReference>
<dbReference type="OrthoDB" id="5850973at2759"/>
<accession>A0A3P7IDZ2</accession>
<feature type="non-terminal residue" evidence="1">
    <location>
        <position position="176"/>
    </location>
</feature>
<dbReference type="GO" id="GO:0043596">
    <property type="term" value="C:nuclear replication fork"/>
    <property type="evidence" value="ECO:0007669"/>
    <property type="project" value="TreeGrafter"/>
</dbReference>